<evidence type="ECO:0000256" key="1">
    <source>
        <dbReference type="ARBA" id="ARBA00004613"/>
    </source>
</evidence>
<keyword evidence="2" id="KW-0964">Secreted</keyword>
<keyword evidence="5" id="KW-0720">Serine protease</keyword>
<feature type="domain" description="Peptidase C-terminal archaeal/bacterial" evidence="9">
    <location>
        <begin position="92"/>
        <end position="156"/>
    </location>
</feature>
<evidence type="ECO:0000256" key="3">
    <source>
        <dbReference type="ARBA" id="ARBA00022670"/>
    </source>
</evidence>
<evidence type="ECO:0000256" key="5">
    <source>
        <dbReference type="ARBA" id="ARBA00022825"/>
    </source>
</evidence>
<dbReference type="GO" id="GO:0006508">
    <property type="term" value="P:proteolysis"/>
    <property type="evidence" value="ECO:0007669"/>
    <property type="project" value="UniProtKB-KW"/>
</dbReference>
<evidence type="ECO:0000313" key="11">
    <source>
        <dbReference type="Proteomes" id="UP000092503"/>
    </source>
</evidence>
<evidence type="ECO:0000259" key="9">
    <source>
        <dbReference type="Pfam" id="PF04151"/>
    </source>
</evidence>
<dbReference type="EMBL" id="FLTX01000003">
    <property type="protein sequence ID" value="SBV49471.1"/>
    <property type="molecule type" value="Genomic_DNA"/>
</dbReference>
<keyword evidence="6" id="KW-0865">Zymogen</keyword>
<comment type="similarity">
    <text evidence="7">Belongs to the peptidase S8 family.</text>
</comment>
<evidence type="ECO:0000259" key="8">
    <source>
        <dbReference type="Pfam" id="PF00082"/>
    </source>
</evidence>
<dbReference type="Proteomes" id="UP000092503">
    <property type="component" value="Unassembled WGS sequence"/>
</dbReference>
<comment type="caution">
    <text evidence="7">Lacks conserved residue(s) required for the propagation of feature annotation.</text>
</comment>
<accession>A0A1C3NGF1</accession>
<feature type="domain" description="Peptidase S8/S53" evidence="8">
    <location>
        <begin position="1"/>
        <end position="48"/>
    </location>
</feature>
<dbReference type="InterPro" id="IPR007280">
    <property type="entry name" value="Peptidase_C_arc/bac"/>
</dbReference>
<evidence type="ECO:0000256" key="2">
    <source>
        <dbReference type="ARBA" id="ARBA00022525"/>
    </source>
</evidence>
<evidence type="ECO:0000256" key="7">
    <source>
        <dbReference type="PROSITE-ProRule" id="PRU01240"/>
    </source>
</evidence>
<dbReference type="InterPro" id="IPR000209">
    <property type="entry name" value="Peptidase_S8/S53_dom"/>
</dbReference>
<dbReference type="Pfam" id="PF00082">
    <property type="entry name" value="Peptidase_S8"/>
    <property type="match status" value="1"/>
</dbReference>
<dbReference type="STRING" id="56449.XBLMG947_0243"/>
<comment type="subcellular location">
    <subcellularLocation>
        <location evidence="1">Secreted</location>
    </subcellularLocation>
</comment>
<dbReference type="GO" id="GO:0004252">
    <property type="term" value="F:serine-type endopeptidase activity"/>
    <property type="evidence" value="ECO:0007669"/>
    <property type="project" value="InterPro"/>
</dbReference>
<evidence type="ECO:0000256" key="4">
    <source>
        <dbReference type="ARBA" id="ARBA00022801"/>
    </source>
</evidence>
<dbReference type="PROSITE" id="PS51892">
    <property type="entry name" value="SUBTILASE"/>
    <property type="match status" value="1"/>
</dbReference>
<protein>
    <submittedName>
        <fullName evidence="10">Extracellular protease</fullName>
    </submittedName>
</protein>
<proteinExistence type="inferred from homology"/>
<dbReference type="FunFam" id="2.60.120.380:FF:000013">
    <property type="entry name" value="Alkaline serine protease"/>
    <property type="match status" value="1"/>
</dbReference>
<dbReference type="InterPro" id="IPR036852">
    <property type="entry name" value="Peptidase_S8/S53_dom_sf"/>
</dbReference>
<sequence length="170" mass="16390">MAAPHVAGVVALVQSVAPTTLTPAAVETLLKNTARALPGACSGGCGAGIVNADAAVTAAIAGSSGGGGTGNTLTNGTPVTGLGATAGAELNYTITVPAGSGTLTVTTSGGSGDADLYVRAGSVPTDGAYNCRPYLDGNTETCSFASPSGTYYVRIKAYSTFSGVTLTASY</sequence>
<organism evidence="10 11">
    <name type="scientific">Xanthomonas bromi</name>
    <dbReference type="NCBI Taxonomy" id="56449"/>
    <lineage>
        <taxon>Bacteria</taxon>
        <taxon>Pseudomonadati</taxon>
        <taxon>Pseudomonadota</taxon>
        <taxon>Gammaproteobacteria</taxon>
        <taxon>Lysobacterales</taxon>
        <taxon>Lysobacteraceae</taxon>
        <taxon>Xanthomonas</taxon>
    </lineage>
</organism>
<keyword evidence="4" id="KW-0378">Hydrolase</keyword>
<evidence type="ECO:0000313" key="10">
    <source>
        <dbReference type="EMBL" id="SBV49471.1"/>
    </source>
</evidence>
<dbReference type="SUPFAM" id="SSF89260">
    <property type="entry name" value="Collagen-binding domain"/>
    <property type="match status" value="1"/>
</dbReference>
<dbReference type="SUPFAM" id="SSF52743">
    <property type="entry name" value="Subtilisin-like"/>
    <property type="match status" value="1"/>
</dbReference>
<dbReference type="GO" id="GO:0005576">
    <property type="term" value="C:extracellular region"/>
    <property type="evidence" value="ECO:0007669"/>
    <property type="project" value="UniProtKB-SubCell"/>
</dbReference>
<evidence type="ECO:0000256" key="6">
    <source>
        <dbReference type="ARBA" id="ARBA00023145"/>
    </source>
</evidence>
<dbReference type="Pfam" id="PF04151">
    <property type="entry name" value="PPC"/>
    <property type="match status" value="1"/>
</dbReference>
<dbReference type="Gene3D" id="2.60.120.380">
    <property type="match status" value="1"/>
</dbReference>
<dbReference type="Gene3D" id="3.40.50.200">
    <property type="entry name" value="Peptidase S8/S53 domain"/>
    <property type="match status" value="1"/>
</dbReference>
<keyword evidence="3 10" id="KW-0645">Protease</keyword>
<name>A0A1C3NGF1_9XANT</name>
<gene>
    <name evidence="10" type="ORF">XBLMG947_0243</name>
</gene>
<dbReference type="AlphaFoldDB" id="A0A1C3NGF1"/>
<reference evidence="10 11" key="1">
    <citation type="submission" date="2016-06" db="EMBL/GenBank/DDBJ databases">
        <authorList>
            <person name="Kjaerup R.B."/>
            <person name="Dalgaard T.S."/>
            <person name="Juul-Madsen H.R."/>
        </authorList>
    </citation>
    <scope>NUCLEOTIDE SEQUENCE [LARGE SCALE GENOMIC DNA]</scope>
    <source>
        <strain evidence="10">LMG947</strain>
    </source>
</reference>